<keyword evidence="2" id="KW-0732">Signal</keyword>
<dbReference type="Proteomes" id="UP000054097">
    <property type="component" value="Unassembled WGS sequence"/>
</dbReference>
<reference evidence="4" key="2">
    <citation type="submission" date="2015-01" db="EMBL/GenBank/DDBJ databases">
        <title>Evolutionary Origins and Diversification of the Mycorrhizal Mutualists.</title>
        <authorList>
            <consortium name="DOE Joint Genome Institute"/>
            <consortium name="Mycorrhizal Genomics Consortium"/>
            <person name="Kohler A."/>
            <person name="Kuo A."/>
            <person name="Nagy L.G."/>
            <person name="Floudas D."/>
            <person name="Copeland A."/>
            <person name="Barry K.W."/>
            <person name="Cichocki N."/>
            <person name="Veneault-Fourrey C."/>
            <person name="LaButti K."/>
            <person name="Lindquist E.A."/>
            <person name="Lipzen A."/>
            <person name="Lundell T."/>
            <person name="Morin E."/>
            <person name="Murat C."/>
            <person name="Riley R."/>
            <person name="Ohm R."/>
            <person name="Sun H."/>
            <person name="Tunlid A."/>
            <person name="Henrissat B."/>
            <person name="Grigoriev I.V."/>
            <person name="Hibbett D.S."/>
            <person name="Martin F."/>
        </authorList>
    </citation>
    <scope>NUCLEOTIDE SEQUENCE [LARGE SCALE GENOMIC DNA]</scope>
    <source>
        <strain evidence="4">MAFF 305830</strain>
    </source>
</reference>
<feature type="chain" id="PRO_5002175411" evidence="2">
    <location>
        <begin position="19"/>
        <end position="78"/>
    </location>
</feature>
<reference evidence="3 4" key="1">
    <citation type="submission" date="2014-04" db="EMBL/GenBank/DDBJ databases">
        <authorList>
            <consortium name="DOE Joint Genome Institute"/>
            <person name="Kuo A."/>
            <person name="Zuccaro A."/>
            <person name="Kohler A."/>
            <person name="Nagy L.G."/>
            <person name="Floudas D."/>
            <person name="Copeland A."/>
            <person name="Barry K.W."/>
            <person name="Cichocki N."/>
            <person name="Veneault-Fourrey C."/>
            <person name="LaButti K."/>
            <person name="Lindquist E.A."/>
            <person name="Lipzen A."/>
            <person name="Lundell T."/>
            <person name="Morin E."/>
            <person name="Murat C."/>
            <person name="Sun H."/>
            <person name="Tunlid A."/>
            <person name="Henrissat B."/>
            <person name="Grigoriev I.V."/>
            <person name="Hibbett D.S."/>
            <person name="Martin F."/>
            <person name="Nordberg H.P."/>
            <person name="Cantor M.N."/>
            <person name="Hua S.X."/>
        </authorList>
    </citation>
    <scope>NUCLEOTIDE SEQUENCE [LARGE SCALE GENOMIC DNA]</scope>
    <source>
        <strain evidence="3 4">MAFF 305830</strain>
    </source>
</reference>
<dbReference type="EMBL" id="KN824365">
    <property type="protein sequence ID" value="KIM22029.1"/>
    <property type="molecule type" value="Genomic_DNA"/>
</dbReference>
<sequence length="78" mass="8413">MKLFSLFLVLLGVTFTLAAPLPMPTGTPSPPRPATPPPPRPVNPPEPVHITIPGHIICQGEDEKCLKTIIKIKKTSPK</sequence>
<evidence type="ECO:0000256" key="1">
    <source>
        <dbReference type="SAM" id="MobiDB-lite"/>
    </source>
</evidence>
<feature type="signal peptide" evidence="2">
    <location>
        <begin position="1"/>
        <end position="18"/>
    </location>
</feature>
<name>A0A0C3APN7_SERVB</name>
<dbReference type="AlphaFoldDB" id="A0A0C3APN7"/>
<keyword evidence="4" id="KW-1185">Reference proteome</keyword>
<proteinExistence type="predicted"/>
<accession>A0A0C3APN7</accession>
<feature type="compositionally biased region" description="Pro residues" evidence="1">
    <location>
        <begin position="21"/>
        <end position="46"/>
    </location>
</feature>
<feature type="region of interest" description="Disordered" evidence="1">
    <location>
        <begin position="20"/>
        <end position="46"/>
    </location>
</feature>
<evidence type="ECO:0000313" key="4">
    <source>
        <dbReference type="Proteomes" id="UP000054097"/>
    </source>
</evidence>
<dbReference type="HOGENOM" id="CLU_2623543_0_0_1"/>
<organism evidence="3 4">
    <name type="scientific">Serendipita vermifera MAFF 305830</name>
    <dbReference type="NCBI Taxonomy" id="933852"/>
    <lineage>
        <taxon>Eukaryota</taxon>
        <taxon>Fungi</taxon>
        <taxon>Dikarya</taxon>
        <taxon>Basidiomycota</taxon>
        <taxon>Agaricomycotina</taxon>
        <taxon>Agaricomycetes</taxon>
        <taxon>Sebacinales</taxon>
        <taxon>Serendipitaceae</taxon>
        <taxon>Serendipita</taxon>
    </lineage>
</organism>
<evidence type="ECO:0000256" key="2">
    <source>
        <dbReference type="SAM" id="SignalP"/>
    </source>
</evidence>
<evidence type="ECO:0000313" key="3">
    <source>
        <dbReference type="EMBL" id="KIM22029.1"/>
    </source>
</evidence>
<protein>
    <submittedName>
        <fullName evidence="3">Uncharacterized protein</fullName>
    </submittedName>
</protein>
<gene>
    <name evidence="3" type="ORF">M408DRAFT_293901</name>
</gene>